<keyword evidence="5 7" id="KW-1133">Transmembrane helix</keyword>
<feature type="transmembrane region" description="Helical" evidence="7">
    <location>
        <begin position="297"/>
        <end position="314"/>
    </location>
</feature>
<evidence type="ECO:0000259" key="9">
    <source>
        <dbReference type="Pfam" id="PF09335"/>
    </source>
</evidence>
<dbReference type="InterPro" id="IPR032816">
    <property type="entry name" value="VTT_dom"/>
</dbReference>
<feature type="transmembrane region" description="Helical" evidence="7">
    <location>
        <begin position="168"/>
        <end position="190"/>
    </location>
</feature>
<organism evidence="10 11">
    <name type="scientific">Haoranjiania flava</name>
    <dbReference type="NCBI Taxonomy" id="1856322"/>
    <lineage>
        <taxon>Bacteria</taxon>
        <taxon>Pseudomonadati</taxon>
        <taxon>Bacteroidota</taxon>
        <taxon>Chitinophagia</taxon>
        <taxon>Chitinophagales</taxon>
        <taxon>Chitinophagaceae</taxon>
        <taxon>Haoranjiania</taxon>
    </lineage>
</organism>
<keyword evidence="4 7" id="KW-0812">Transmembrane</keyword>
<comment type="similarity">
    <text evidence="2">Belongs to the DedA family.</text>
</comment>
<comment type="subcellular location">
    <subcellularLocation>
        <location evidence="1">Cell membrane</location>
        <topology evidence="1">Multi-pass membrane protein</topology>
    </subcellularLocation>
</comment>
<evidence type="ECO:0000256" key="1">
    <source>
        <dbReference type="ARBA" id="ARBA00004651"/>
    </source>
</evidence>
<feature type="transmembrane region" description="Helical" evidence="7">
    <location>
        <begin position="256"/>
        <end position="277"/>
    </location>
</feature>
<keyword evidence="11" id="KW-1185">Reference proteome</keyword>
<evidence type="ECO:0000256" key="2">
    <source>
        <dbReference type="ARBA" id="ARBA00010792"/>
    </source>
</evidence>
<evidence type="ECO:0000256" key="5">
    <source>
        <dbReference type="ARBA" id="ARBA00022989"/>
    </source>
</evidence>
<dbReference type="AlphaFoldDB" id="A0AAE3IQ56"/>
<feature type="signal peptide" evidence="8">
    <location>
        <begin position="1"/>
        <end position="22"/>
    </location>
</feature>
<dbReference type="Proteomes" id="UP001209317">
    <property type="component" value="Unassembled WGS sequence"/>
</dbReference>
<reference evidence="10" key="1">
    <citation type="submission" date="2022-10" db="EMBL/GenBank/DDBJ databases">
        <authorList>
            <person name="Kim H.S."/>
            <person name="Kim J.-S."/>
            <person name="Suh M.K."/>
            <person name="Eom M.K."/>
            <person name="Lee J.-S."/>
        </authorList>
    </citation>
    <scope>NUCLEOTIDE SEQUENCE</scope>
    <source>
        <strain evidence="10">LIP-5</strain>
    </source>
</reference>
<keyword evidence="8" id="KW-0732">Signal</keyword>
<gene>
    <name evidence="10" type="ORF">OD355_10935</name>
</gene>
<evidence type="ECO:0000256" key="6">
    <source>
        <dbReference type="ARBA" id="ARBA00023136"/>
    </source>
</evidence>
<evidence type="ECO:0000313" key="11">
    <source>
        <dbReference type="Proteomes" id="UP001209317"/>
    </source>
</evidence>
<keyword evidence="6 7" id="KW-0472">Membrane</keyword>
<feature type="domain" description="VTT" evidence="9">
    <location>
        <begin position="142"/>
        <end position="276"/>
    </location>
</feature>
<evidence type="ECO:0000256" key="3">
    <source>
        <dbReference type="ARBA" id="ARBA00022475"/>
    </source>
</evidence>
<feature type="transmembrane region" description="Helical" evidence="7">
    <location>
        <begin position="227"/>
        <end position="249"/>
    </location>
</feature>
<keyword evidence="3" id="KW-1003">Cell membrane</keyword>
<accession>A0AAE3IQ56</accession>
<comment type="caution">
    <text evidence="10">The sequence shown here is derived from an EMBL/GenBank/DDBJ whole genome shotgun (WGS) entry which is preliminary data.</text>
</comment>
<evidence type="ECO:0000256" key="4">
    <source>
        <dbReference type="ARBA" id="ARBA00022692"/>
    </source>
</evidence>
<dbReference type="EMBL" id="JAOTPL010000017">
    <property type="protein sequence ID" value="MCU7695033.1"/>
    <property type="molecule type" value="Genomic_DNA"/>
</dbReference>
<protein>
    <submittedName>
        <fullName evidence="10">DedA family protein</fullName>
    </submittedName>
</protein>
<feature type="chain" id="PRO_5042215711" evidence="8">
    <location>
        <begin position="23"/>
        <end position="327"/>
    </location>
</feature>
<evidence type="ECO:0000256" key="8">
    <source>
        <dbReference type="SAM" id="SignalP"/>
    </source>
</evidence>
<proteinExistence type="inferred from homology"/>
<dbReference type="Pfam" id="PF09335">
    <property type="entry name" value="VTT_dom"/>
    <property type="match status" value="1"/>
</dbReference>
<feature type="transmembrane region" description="Helical" evidence="7">
    <location>
        <begin position="116"/>
        <end position="141"/>
    </location>
</feature>
<name>A0AAE3IQ56_9BACT</name>
<dbReference type="GO" id="GO:0005886">
    <property type="term" value="C:plasma membrane"/>
    <property type="evidence" value="ECO:0007669"/>
    <property type="project" value="UniProtKB-SubCell"/>
</dbReference>
<sequence length="327" mass="37595">MLKFFRVICLLISSVFALEAIARPVTVKAKLTDQYGRSVKNLKIQCKTPQGMIDIPFTYDKLTNISFTAGMGDSLFISGFEYKRVHRTTTENILKKKHVELPKPFYFTDLVNPQFYIHYGGLWLLLFIVFAETGLFFGFFLPGDSLLFISGVVSQNLAKSFIDTGSDFGNLLLVIVLIFIAGFLGDWVGYTSGARGRYIFYRMKDTWYFKRRYLDDAKIFYRKHGHIAIVLARFFPILRTFAPIVAGIVRMEKKKFMFYNALGCACWVILLVGGGHYLDAYIRETFHFELKDHLEMIIVGLIIITTAPVLYKMIRPTRPGSRKIIKK</sequence>
<dbReference type="PANTHER" id="PTHR30353:SF0">
    <property type="entry name" value="TRANSMEMBRANE PROTEIN"/>
    <property type="match status" value="1"/>
</dbReference>
<evidence type="ECO:0000313" key="10">
    <source>
        <dbReference type="EMBL" id="MCU7695033.1"/>
    </source>
</evidence>
<dbReference type="InterPro" id="IPR032818">
    <property type="entry name" value="DedA-like"/>
</dbReference>
<evidence type="ECO:0000256" key="7">
    <source>
        <dbReference type="SAM" id="Phobius"/>
    </source>
</evidence>
<dbReference type="PANTHER" id="PTHR30353">
    <property type="entry name" value="INNER MEMBRANE PROTEIN DEDA-RELATED"/>
    <property type="match status" value="1"/>
</dbReference>
<dbReference type="RefSeq" id="WP_263038519.1">
    <property type="nucleotide sequence ID" value="NZ_JAOTPL010000017.1"/>
</dbReference>